<dbReference type="SUPFAM" id="SSF49854">
    <property type="entry name" value="Spermadhesin, CUB domain"/>
    <property type="match status" value="2"/>
</dbReference>
<feature type="region of interest" description="Disordered" evidence="3">
    <location>
        <begin position="400"/>
        <end position="423"/>
    </location>
</feature>
<gene>
    <name evidence="6" type="ORF">LOTGIDRAFT_154773</name>
</gene>
<dbReference type="GeneID" id="20236395"/>
<dbReference type="InterPro" id="IPR035914">
    <property type="entry name" value="Sperma_CUB_dom_sf"/>
</dbReference>
<dbReference type="EMBL" id="KB202953">
    <property type="protein sequence ID" value="ESO87274.1"/>
    <property type="molecule type" value="Genomic_DNA"/>
</dbReference>
<dbReference type="CDD" id="cd00112">
    <property type="entry name" value="LDLa"/>
    <property type="match status" value="1"/>
</dbReference>
<feature type="domain" description="CUB" evidence="5">
    <location>
        <begin position="13"/>
        <end position="133"/>
    </location>
</feature>
<evidence type="ECO:0000256" key="3">
    <source>
        <dbReference type="SAM" id="MobiDB-lite"/>
    </source>
</evidence>
<keyword evidence="4" id="KW-0812">Transmembrane</keyword>
<dbReference type="OMA" id="KPLVQPM"/>
<dbReference type="CTD" id="20236395"/>
<evidence type="ECO:0000259" key="5">
    <source>
        <dbReference type="PROSITE" id="PS01180"/>
    </source>
</evidence>
<keyword evidence="4" id="KW-0472">Membrane</keyword>
<reference evidence="6 7" key="1">
    <citation type="journal article" date="2013" name="Nature">
        <title>Insights into bilaterian evolution from three spiralian genomes.</title>
        <authorList>
            <person name="Simakov O."/>
            <person name="Marletaz F."/>
            <person name="Cho S.J."/>
            <person name="Edsinger-Gonzales E."/>
            <person name="Havlak P."/>
            <person name="Hellsten U."/>
            <person name="Kuo D.H."/>
            <person name="Larsson T."/>
            <person name="Lv J."/>
            <person name="Arendt D."/>
            <person name="Savage R."/>
            <person name="Osoegawa K."/>
            <person name="de Jong P."/>
            <person name="Grimwood J."/>
            <person name="Chapman J.A."/>
            <person name="Shapiro H."/>
            <person name="Aerts A."/>
            <person name="Otillar R.P."/>
            <person name="Terry A.Y."/>
            <person name="Boore J.L."/>
            <person name="Grigoriev I.V."/>
            <person name="Lindberg D.R."/>
            <person name="Seaver E.C."/>
            <person name="Weisblat D.A."/>
            <person name="Putnam N.H."/>
            <person name="Rokhsar D.S."/>
        </authorList>
    </citation>
    <scope>NUCLEOTIDE SEQUENCE [LARGE SCALE GENOMIC DNA]</scope>
</reference>
<dbReference type="SMART" id="SM00192">
    <property type="entry name" value="LDLa"/>
    <property type="match status" value="1"/>
</dbReference>
<dbReference type="SMART" id="SM00042">
    <property type="entry name" value="CUB"/>
    <property type="match status" value="2"/>
</dbReference>
<dbReference type="PROSITE" id="PS01180">
    <property type="entry name" value="CUB"/>
    <property type="match status" value="2"/>
</dbReference>
<dbReference type="InterPro" id="IPR000859">
    <property type="entry name" value="CUB_dom"/>
</dbReference>
<evidence type="ECO:0000256" key="2">
    <source>
        <dbReference type="PROSITE-ProRule" id="PRU00059"/>
    </source>
</evidence>
<dbReference type="PANTHER" id="PTHR47537">
    <property type="entry name" value="CUBILIN"/>
    <property type="match status" value="1"/>
</dbReference>
<feature type="region of interest" description="Disordered" evidence="3">
    <location>
        <begin position="363"/>
        <end position="385"/>
    </location>
</feature>
<feature type="compositionally biased region" description="Polar residues" evidence="3">
    <location>
        <begin position="363"/>
        <end position="374"/>
    </location>
</feature>
<keyword evidence="7" id="KW-1185">Reference proteome</keyword>
<feature type="disulfide bond" evidence="2">
    <location>
        <begin position="147"/>
        <end position="174"/>
    </location>
</feature>
<name>V4BEH2_LOTGI</name>
<proteinExistence type="predicted"/>
<dbReference type="STRING" id="225164.V4BEH2"/>
<dbReference type="PANTHER" id="PTHR47537:SF5">
    <property type="entry name" value="CUB DOMAIN-CONTAINING PROTEIN"/>
    <property type="match status" value="1"/>
</dbReference>
<dbReference type="InterPro" id="IPR053207">
    <property type="entry name" value="Non-NMDA_GluR_Accessory"/>
</dbReference>
<dbReference type="InterPro" id="IPR002172">
    <property type="entry name" value="LDrepeatLR_classA_rpt"/>
</dbReference>
<protein>
    <recommendedName>
        <fullName evidence="5">CUB domain-containing protein</fullName>
    </recommendedName>
</protein>
<evidence type="ECO:0000313" key="6">
    <source>
        <dbReference type="EMBL" id="ESO87274.1"/>
    </source>
</evidence>
<dbReference type="GO" id="GO:0005886">
    <property type="term" value="C:plasma membrane"/>
    <property type="evidence" value="ECO:0007669"/>
    <property type="project" value="TreeGrafter"/>
</dbReference>
<dbReference type="KEGG" id="lgi:LOTGIDRAFT_154773"/>
<comment type="caution">
    <text evidence="2">Lacks conserved residue(s) required for the propagation of feature annotation.</text>
</comment>
<dbReference type="Pfam" id="PF00431">
    <property type="entry name" value="CUB"/>
    <property type="match status" value="2"/>
</dbReference>
<accession>V4BEH2</accession>
<dbReference type="AlphaFoldDB" id="V4BEH2"/>
<feature type="domain" description="CUB" evidence="5">
    <location>
        <begin position="147"/>
        <end position="269"/>
    </location>
</feature>
<dbReference type="RefSeq" id="XP_009062220.1">
    <property type="nucleotide sequence ID" value="XM_009063972.1"/>
</dbReference>
<keyword evidence="4" id="KW-1133">Transmembrane helix</keyword>
<evidence type="ECO:0000256" key="1">
    <source>
        <dbReference type="ARBA" id="ARBA00023157"/>
    </source>
</evidence>
<evidence type="ECO:0000256" key="4">
    <source>
        <dbReference type="SAM" id="Phobius"/>
    </source>
</evidence>
<feature type="transmembrane region" description="Helical" evidence="4">
    <location>
        <begin position="329"/>
        <end position="354"/>
    </location>
</feature>
<feature type="compositionally biased region" description="Basic and acidic residues" evidence="3">
    <location>
        <begin position="460"/>
        <end position="471"/>
    </location>
</feature>
<dbReference type="OrthoDB" id="6055290at2759"/>
<feature type="compositionally biased region" description="Pro residues" evidence="3">
    <location>
        <begin position="412"/>
        <end position="422"/>
    </location>
</feature>
<feature type="region of interest" description="Disordered" evidence="3">
    <location>
        <begin position="450"/>
        <end position="471"/>
    </location>
</feature>
<dbReference type="Proteomes" id="UP000030746">
    <property type="component" value="Unassembled WGS sequence"/>
</dbReference>
<dbReference type="HOGENOM" id="CLU_557010_0_0_1"/>
<organism evidence="6 7">
    <name type="scientific">Lottia gigantea</name>
    <name type="common">Giant owl limpet</name>
    <dbReference type="NCBI Taxonomy" id="225164"/>
    <lineage>
        <taxon>Eukaryota</taxon>
        <taxon>Metazoa</taxon>
        <taxon>Spiralia</taxon>
        <taxon>Lophotrochozoa</taxon>
        <taxon>Mollusca</taxon>
        <taxon>Gastropoda</taxon>
        <taxon>Patellogastropoda</taxon>
        <taxon>Lottioidea</taxon>
        <taxon>Lottiidae</taxon>
        <taxon>Lottia</taxon>
    </lineage>
</organism>
<sequence length="490" mass="54492">MGDLLKLVRGNGCDQKFSSKDMKSGKISSPNFPAPYAELTTCHYFFESIGDGRIEVEFDYFELEGLGPGDSTCRFDYIDVFSVDKMGYRTRLNRYCGKKIPPKIISVQPNLEIVFVSDHTKIASGFSAHFTFLDDSWRPFRPSTPGCGPEILSGWGGVITSPDFPEPFRGGTECTWLIKVREEQQIIVNIISLDLGQTSETCKDFKLLIYNGFATPDMLPEISMCGQLNDYSSSRRQFLSHSSRVVIRFVTSQTNVNHGNGFKVSWTAVQMPEDGPCGQFQCGGGKRCIDDMNCEPSPKYCIHRSLKCDGVPNCGPFDDSDERKCPREIIIMTASIAIPSLAIILLVVLVIYCYRRKRVKKSTSQEQPLTTSHRQISRDSMAPRGGQLVMHTSFIDVKPVEESDPEIDPDSLPLPSPPPDLEPVPSLTMDTPCPPPPPPVAIATPSPVIPIDNGFMPTEPKTKSSLKKDSYSVRPKHITYEDKNVIIAEI</sequence>
<dbReference type="CDD" id="cd00041">
    <property type="entry name" value="CUB"/>
    <property type="match status" value="2"/>
</dbReference>
<keyword evidence="1 2" id="KW-1015">Disulfide bond</keyword>
<evidence type="ECO:0000313" key="7">
    <source>
        <dbReference type="Proteomes" id="UP000030746"/>
    </source>
</evidence>
<dbReference type="Gene3D" id="2.60.120.290">
    <property type="entry name" value="Spermadhesin, CUB domain"/>
    <property type="match status" value="2"/>
</dbReference>